<proteinExistence type="predicted"/>
<evidence type="ECO:0000313" key="2">
    <source>
        <dbReference type="Proteomes" id="UP000187172"/>
    </source>
</evidence>
<organism evidence="1 2">
    <name type="scientific">Paenibacillus rhizosphaerae</name>
    <dbReference type="NCBI Taxonomy" id="297318"/>
    <lineage>
        <taxon>Bacteria</taxon>
        <taxon>Bacillati</taxon>
        <taxon>Bacillota</taxon>
        <taxon>Bacilli</taxon>
        <taxon>Bacillales</taxon>
        <taxon>Paenibacillaceae</taxon>
        <taxon>Paenibacillus</taxon>
    </lineage>
</organism>
<dbReference type="Proteomes" id="UP000187172">
    <property type="component" value="Unassembled WGS sequence"/>
</dbReference>
<dbReference type="AlphaFoldDB" id="A0A1R1F3A2"/>
<name>A0A1R1F3A2_9BACL</name>
<dbReference type="STRING" id="297318.BK138_08530"/>
<reference evidence="1 2" key="1">
    <citation type="submission" date="2016-11" db="EMBL/GenBank/DDBJ databases">
        <title>Paenibacillus species isolates.</title>
        <authorList>
            <person name="Beno S.M."/>
        </authorList>
    </citation>
    <scope>NUCLEOTIDE SEQUENCE [LARGE SCALE GENOMIC DNA]</scope>
    <source>
        <strain evidence="1 2">FSL R5-0378</strain>
    </source>
</reference>
<protein>
    <submittedName>
        <fullName evidence="1">Uncharacterized protein</fullName>
    </submittedName>
</protein>
<dbReference type="RefSeq" id="WP_076168316.1">
    <property type="nucleotide sequence ID" value="NZ_MRTP01000001.1"/>
</dbReference>
<accession>A0A1R1F3A2</accession>
<dbReference type="EMBL" id="MRTP01000001">
    <property type="protein sequence ID" value="OMF58547.1"/>
    <property type="molecule type" value="Genomic_DNA"/>
</dbReference>
<evidence type="ECO:0000313" key="1">
    <source>
        <dbReference type="EMBL" id="OMF58547.1"/>
    </source>
</evidence>
<sequence>MKNIREVAPVIVDNETGKEVPFAQFLEEQSGTGELFNSDIGMMLTSALSPRTDWEEVNDYLAPIVKGVLSEAVQIEDKRIYIVLVLAIKEAWQELCEHHEVDKAADREFQMDLDDPGFTSKFEQLLKDLSYGRQVVKAHKVEAPGSYRLTVGYRSK</sequence>
<keyword evidence="2" id="KW-1185">Reference proteome</keyword>
<comment type="caution">
    <text evidence="1">The sequence shown here is derived from an EMBL/GenBank/DDBJ whole genome shotgun (WGS) entry which is preliminary data.</text>
</comment>
<gene>
    <name evidence="1" type="ORF">BK138_08530</name>
</gene>